<dbReference type="SMART" id="SM00595">
    <property type="entry name" value="MADF"/>
    <property type="match status" value="1"/>
</dbReference>
<feature type="region of interest" description="Disordered" evidence="1">
    <location>
        <begin position="407"/>
        <end position="510"/>
    </location>
</feature>
<sequence length="549" mass="59882">MMEAPSFESGDLVIDMTLSDDEEPTRQTENELANPLEPKVSLEVPEVDAVVPTELAASSTPQDPLGTPNLILGSMNTTSPPSGALVPHQGPAAQIKDPNLLGILGNYTPSELARVTTQAMIECIARFPALWDSQEPSYHNHKYCSLLWKNIAVVLNMNVKRAKAKWYSLRSAFRKEFAKSRATGIPSRFTYFKALSFLETETLREKEREDVEKSKLIDILKRTKPTLNGTSSVNADNDDNVEDDDCIIVENLEDCSEGPTPNAADSLVISTQLSLKSEVNNRPDSTPLGQKATAQPVNGTAPDDEIASVNKQPRPSFVIRAKNISELMAVPPPVPASTLVKHSRSHSPEVVFHSEQSQSIAKVPTIVVSDAFPSPSSNNELLSEQSSYQCSKTNLDNEMKSTVHKVLDKQSKISKKKSKKQNILNGSSSNADSTAMRILKGSQPLPKSKSELPKPGNEPSGSSKTLNGTVLGKRASEIAPSSSKLMKKPKLSHSESTKGNNRPRDPQECSEMNKGFLMSLLSDVEGMSNAQFRTFKKQATTLVSMILDK</sequence>
<reference evidence="3" key="1">
    <citation type="journal article" date="2014" name="PLoS ONE">
        <title>Transcriptome-Based Identification of ABC Transporters in the Western Tarnished Plant Bug Lygus hesperus.</title>
        <authorList>
            <person name="Hull J.J."/>
            <person name="Chaney K."/>
            <person name="Geib S.M."/>
            <person name="Fabrick J.A."/>
            <person name="Brent C.S."/>
            <person name="Walsh D."/>
            <person name="Lavine L.C."/>
        </authorList>
    </citation>
    <scope>NUCLEOTIDE SEQUENCE</scope>
</reference>
<evidence type="ECO:0000259" key="2">
    <source>
        <dbReference type="PROSITE" id="PS51029"/>
    </source>
</evidence>
<feature type="compositionally biased region" description="Polar residues" evidence="1">
    <location>
        <begin position="422"/>
        <end position="433"/>
    </location>
</feature>
<reference evidence="4" key="3">
    <citation type="submission" date="2014-09" db="EMBL/GenBank/DDBJ databases">
        <authorList>
            <person name="Magalhaes I.L.F."/>
            <person name="Oliveira U."/>
            <person name="Santos F.R."/>
            <person name="Vidigal T.H.D.A."/>
            <person name="Brescovit A.D."/>
            <person name="Santos A.J."/>
        </authorList>
    </citation>
    <scope>NUCLEOTIDE SEQUENCE</scope>
</reference>
<evidence type="ECO:0000256" key="1">
    <source>
        <dbReference type="SAM" id="MobiDB-lite"/>
    </source>
</evidence>
<feature type="compositionally biased region" description="Polar residues" evidence="1">
    <location>
        <begin position="459"/>
        <end position="468"/>
    </location>
</feature>
<dbReference type="EMBL" id="GBHO01040235">
    <property type="protein sequence ID" value="JAG03369.1"/>
    <property type="molecule type" value="Transcribed_RNA"/>
</dbReference>
<feature type="region of interest" description="Disordered" evidence="1">
    <location>
        <begin position="278"/>
        <end position="308"/>
    </location>
</feature>
<dbReference type="EMBL" id="GBRD01002782">
    <property type="protein sequence ID" value="JAG63039.1"/>
    <property type="molecule type" value="Transcribed_RNA"/>
</dbReference>
<dbReference type="InterPro" id="IPR039353">
    <property type="entry name" value="TF_Adf1"/>
</dbReference>
<dbReference type="Pfam" id="PF10545">
    <property type="entry name" value="MADF_DNA_bdg"/>
    <property type="match status" value="1"/>
</dbReference>
<protein>
    <submittedName>
        <fullName evidence="3">Transcription factor Adf-1</fullName>
    </submittedName>
</protein>
<dbReference type="GO" id="GO:0006357">
    <property type="term" value="P:regulation of transcription by RNA polymerase II"/>
    <property type="evidence" value="ECO:0007669"/>
    <property type="project" value="TreeGrafter"/>
</dbReference>
<dbReference type="PANTHER" id="PTHR12243">
    <property type="entry name" value="MADF DOMAIN TRANSCRIPTION FACTOR"/>
    <property type="match status" value="1"/>
</dbReference>
<reference evidence="3" key="2">
    <citation type="submission" date="2014-07" db="EMBL/GenBank/DDBJ databases">
        <authorList>
            <person name="Hull J."/>
        </authorList>
    </citation>
    <scope>NUCLEOTIDE SEQUENCE</scope>
</reference>
<dbReference type="AlphaFoldDB" id="A0A0A9W6E5"/>
<feature type="compositionally biased region" description="Basic and acidic residues" evidence="1">
    <location>
        <begin position="492"/>
        <end position="507"/>
    </location>
</feature>
<dbReference type="GO" id="GO:0005667">
    <property type="term" value="C:transcription regulator complex"/>
    <property type="evidence" value="ECO:0007669"/>
    <property type="project" value="TreeGrafter"/>
</dbReference>
<dbReference type="PANTHER" id="PTHR12243:SF69">
    <property type="entry name" value="SI:CH73-59F11.3"/>
    <property type="match status" value="1"/>
</dbReference>
<accession>A0A0A9W6E5</accession>
<organism evidence="3">
    <name type="scientific">Lygus hesperus</name>
    <name type="common">Western plant bug</name>
    <dbReference type="NCBI Taxonomy" id="30085"/>
    <lineage>
        <taxon>Eukaryota</taxon>
        <taxon>Metazoa</taxon>
        <taxon>Ecdysozoa</taxon>
        <taxon>Arthropoda</taxon>
        <taxon>Hexapoda</taxon>
        <taxon>Insecta</taxon>
        <taxon>Pterygota</taxon>
        <taxon>Neoptera</taxon>
        <taxon>Paraneoptera</taxon>
        <taxon>Hemiptera</taxon>
        <taxon>Heteroptera</taxon>
        <taxon>Panheteroptera</taxon>
        <taxon>Cimicomorpha</taxon>
        <taxon>Miridae</taxon>
        <taxon>Mirini</taxon>
        <taxon>Lygus</taxon>
    </lineage>
</organism>
<feature type="region of interest" description="Disordered" evidence="1">
    <location>
        <begin position="20"/>
        <end position="39"/>
    </location>
</feature>
<evidence type="ECO:0000313" key="3">
    <source>
        <dbReference type="EMBL" id="JAG03369.1"/>
    </source>
</evidence>
<gene>
    <name evidence="3" type="primary">Adf1_56</name>
    <name evidence="3" type="ORF">CM83_36129</name>
</gene>
<dbReference type="InterPro" id="IPR006578">
    <property type="entry name" value="MADF-dom"/>
</dbReference>
<name>A0A0A9W6E5_LYGHE</name>
<proteinExistence type="predicted"/>
<evidence type="ECO:0000313" key="4">
    <source>
        <dbReference type="EMBL" id="JAG63039.1"/>
    </source>
</evidence>
<feature type="domain" description="MADF" evidence="2">
    <location>
        <begin position="119"/>
        <end position="203"/>
    </location>
</feature>
<dbReference type="GO" id="GO:0005634">
    <property type="term" value="C:nucleus"/>
    <property type="evidence" value="ECO:0007669"/>
    <property type="project" value="TreeGrafter"/>
</dbReference>
<dbReference type="PROSITE" id="PS51029">
    <property type="entry name" value="MADF"/>
    <property type="match status" value="1"/>
</dbReference>
<feature type="compositionally biased region" description="Polar residues" evidence="1">
    <location>
        <begin position="278"/>
        <end position="298"/>
    </location>
</feature>